<keyword evidence="8" id="KW-0539">Nucleus</keyword>
<evidence type="ECO:0000256" key="6">
    <source>
        <dbReference type="ARBA" id="ARBA00022842"/>
    </source>
</evidence>
<name>R7QKW4_CHOCR</name>
<evidence type="ECO:0000256" key="5">
    <source>
        <dbReference type="ARBA" id="ARBA00022801"/>
    </source>
</evidence>
<dbReference type="GO" id="GO:0070336">
    <property type="term" value="F:flap-structured DNA binding"/>
    <property type="evidence" value="ECO:0007669"/>
    <property type="project" value="TreeGrafter"/>
</dbReference>
<dbReference type="GO" id="GO:0017108">
    <property type="term" value="F:5'-flap endonuclease activity"/>
    <property type="evidence" value="ECO:0007669"/>
    <property type="project" value="TreeGrafter"/>
</dbReference>
<reference evidence="12" key="1">
    <citation type="journal article" date="2013" name="Proc. Natl. Acad. Sci. U.S.A.">
        <title>Genome structure and metabolic features in the red seaweed Chondrus crispus shed light on evolution of the Archaeplastida.</title>
        <authorList>
            <person name="Collen J."/>
            <person name="Porcel B."/>
            <person name="Carre W."/>
            <person name="Ball S.G."/>
            <person name="Chaparro C."/>
            <person name="Tonon T."/>
            <person name="Barbeyron T."/>
            <person name="Michel G."/>
            <person name="Noel B."/>
            <person name="Valentin K."/>
            <person name="Elias M."/>
            <person name="Artiguenave F."/>
            <person name="Arun A."/>
            <person name="Aury J.M."/>
            <person name="Barbosa-Neto J.F."/>
            <person name="Bothwell J.H."/>
            <person name="Bouget F.Y."/>
            <person name="Brillet L."/>
            <person name="Cabello-Hurtado F."/>
            <person name="Capella-Gutierrez S."/>
            <person name="Charrier B."/>
            <person name="Cladiere L."/>
            <person name="Cock J.M."/>
            <person name="Coelho S.M."/>
            <person name="Colleoni C."/>
            <person name="Czjzek M."/>
            <person name="Da Silva C."/>
            <person name="Delage L."/>
            <person name="Denoeud F."/>
            <person name="Deschamps P."/>
            <person name="Dittami S.M."/>
            <person name="Gabaldon T."/>
            <person name="Gachon C.M."/>
            <person name="Groisillier A."/>
            <person name="Herve C."/>
            <person name="Jabbari K."/>
            <person name="Katinka M."/>
            <person name="Kloareg B."/>
            <person name="Kowalczyk N."/>
            <person name="Labadie K."/>
            <person name="Leblanc C."/>
            <person name="Lopez P.J."/>
            <person name="McLachlan D.H."/>
            <person name="Meslet-Cladiere L."/>
            <person name="Moustafa A."/>
            <person name="Nehr Z."/>
            <person name="Nyvall Collen P."/>
            <person name="Panaud O."/>
            <person name="Partensky F."/>
            <person name="Poulain J."/>
            <person name="Rensing S.A."/>
            <person name="Rousvoal S."/>
            <person name="Samson G."/>
            <person name="Symeonidi A."/>
            <person name="Weissenbach J."/>
            <person name="Zambounis A."/>
            <person name="Wincker P."/>
            <person name="Boyen C."/>
        </authorList>
    </citation>
    <scope>NUCLEOTIDE SEQUENCE [LARGE SCALE GENOMIC DNA]</scope>
    <source>
        <strain evidence="12">cv. Stackhouse</strain>
    </source>
</reference>
<dbReference type="InterPro" id="IPR011856">
    <property type="entry name" value="tRNA_endonuc-like_dom_sf"/>
</dbReference>
<keyword evidence="6 8" id="KW-0460">Magnesium</keyword>
<dbReference type="Proteomes" id="UP000012073">
    <property type="component" value="Unassembled WGS sequence"/>
</dbReference>
<dbReference type="PANTHER" id="PTHR15749:SF4">
    <property type="entry name" value="FANCONI-ASSOCIATED NUCLEASE 1"/>
    <property type="match status" value="1"/>
</dbReference>
<sequence>MPIRNLQNNNCERTKSPGDDIDVLLNQAAHLSSTRVSPNKPLSNSRGRKRKLLHVDLTLEAEDDARTPTSRPHHRLSADVGKGECILLSSQDRMQDGQRGETPVSVKREAHVENCHSIALGETRSKEIDPSSDTLRQTECESPPSRPEQVRSRARRRLFGVELEWHTQNDKPRSEVDIPCIELDSTEMPEEFVIPPPPSLSSEDFEEDEGMEQGSTSCRALARTPVAAEQPITQDMKKNGPERRPWVTDSHQVPEASQDSACFSYTKEAKLIESKELILQDDTGRGKSEPFEATDDSPLRARDPYYSQAFDYVLKEVVARYSDVLRPHEVHLAKSMRKELSRDGLALFVRIYRRKQPKWYSISGLRDSYGTDIDVDAGAVELFQHGYVASSIHDVNKSKERMRSTAQELLENLWQEDLKAVSAAIADSKVLKKMRKRELLPALRAVLSEEGGRAERKRKLKQMTLSGFSEADCLSRAIIKRAGYSIKIPEDVLEQLQRVHSLFFLEAGHDSSRVLLARAGKVRFPDYECRGRGRVFPSSVAFEDYEAAIIVEKNLNRAIEERDLLQVAHFGSIAEVAIIENHKDSQLVAGWAKNSSRSGASKRHSQPYSSSCSPMAGSARTLRTKNSFREDIRKQLQHPFFRRYTAQWVYVRTAWHSVRALEELGEHGGAVQRLKLLLSTGLVPKRRGACMNRLTINLYRHLGRLQEALDLILTTLEEGGTPLRLGDRLALVHRGIAIHRKLGRAYIEENLKHSLKSKSDRKRKADEAVNKSRPLILDQMLARYRAKPRFRKIYGVSMQIANRERERSSQQRRSDPWDRFRMDGSRDSIEGDQELTISVMGKSKYKSQGSSQDLSSVENYCLEWYLGKEGWSGVHDEGGSLRFLYALLFWECALFAPVEDVFQTPYQDYPLDLFTEAFYGSRREQIDERVQYISSSDPKDLRVEVEQLYEKYDSVMAIGCAWKMYTAEDLADIAAGLGGPVLSHCCRLLSVDYAYWSSGLPDLTLWKSNGFQEKETFSTRLVEVKSPRDALSEKQKAWLIELQNADGDCEVCKVVERVTAKNAPELQSAALNSIEKEIIDSAGDGATTW</sequence>
<feature type="compositionally biased region" description="Polar residues" evidence="9">
    <location>
        <begin position="32"/>
        <end position="45"/>
    </location>
</feature>
<dbReference type="PhylomeDB" id="R7QKW4"/>
<feature type="region of interest" description="Disordered" evidence="9">
    <location>
        <begin position="32"/>
        <end position="51"/>
    </location>
</feature>
<keyword evidence="8" id="KW-0234">DNA repair</keyword>
<dbReference type="Pfam" id="PF21170">
    <property type="entry name" value="FAN1_TPR"/>
    <property type="match status" value="1"/>
</dbReference>
<comment type="subcellular location">
    <subcellularLocation>
        <location evidence="8">Nucleus</location>
    </subcellularLocation>
</comment>
<dbReference type="InterPro" id="IPR014883">
    <property type="entry name" value="VRR_NUC"/>
</dbReference>
<dbReference type="OMA" id="HNGCEAR"/>
<dbReference type="AlphaFoldDB" id="R7QKW4"/>
<dbReference type="OrthoDB" id="2339at2759"/>
<evidence type="ECO:0000256" key="4">
    <source>
        <dbReference type="ARBA" id="ARBA00022723"/>
    </source>
</evidence>
<evidence type="ECO:0000256" key="2">
    <source>
        <dbReference type="ARBA" id="ARBA00005533"/>
    </source>
</evidence>
<evidence type="ECO:0000313" key="11">
    <source>
        <dbReference type="EMBL" id="CDF38121.1"/>
    </source>
</evidence>
<protein>
    <recommendedName>
        <fullName evidence="8">Fanconi-associated nuclease</fullName>
        <ecNumber evidence="8">3.1.4.1</ecNumber>
    </recommendedName>
</protein>
<dbReference type="EMBL" id="HG001898">
    <property type="protein sequence ID" value="CDF38121.1"/>
    <property type="molecule type" value="Genomic_DNA"/>
</dbReference>
<accession>R7QKW4</accession>
<dbReference type="CDD" id="cd22326">
    <property type="entry name" value="FAN1-like"/>
    <property type="match status" value="1"/>
</dbReference>
<dbReference type="STRING" id="2769.R7QKW4"/>
<organism evidence="11 12">
    <name type="scientific">Chondrus crispus</name>
    <name type="common">Carrageen Irish moss</name>
    <name type="synonym">Polymorpha crispa</name>
    <dbReference type="NCBI Taxonomy" id="2769"/>
    <lineage>
        <taxon>Eukaryota</taxon>
        <taxon>Rhodophyta</taxon>
        <taxon>Florideophyceae</taxon>
        <taxon>Rhodymeniophycidae</taxon>
        <taxon>Gigartinales</taxon>
        <taxon>Gigartinaceae</taxon>
        <taxon>Chondrus</taxon>
    </lineage>
</organism>
<dbReference type="GO" id="GO:0004528">
    <property type="term" value="F:phosphodiesterase I activity"/>
    <property type="evidence" value="ECO:0007669"/>
    <property type="project" value="UniProtKB-EC"/>
</dbReference>
<keyword evidence="3 8" id="KW-0540">Nuclease</keyword>
<evidence type="ECO:0000313" key="12">
    <source>
        <dbReference type="Proteomes" id="UP000012073"/>
    </source>
</evidence>
<evidence type="ECO:0000256" key="7">
    <source>
        <dbReference type="ARBA" id="ARBA00023211"/>
    </source>
</evidence>
<dbReference type="GO" id="GO:0005634">
    <property type="term" value="C:nucleus"/>
    <property type="evidence" value="ECO:0007669"/>
    <property type="project" value="UniProtKB-SubCell"/>
</dbReference>
<proteinExistence type="inferred from homology"/>
<evidence type="ECO:0000259" key="10">
    <source>
        <dbReference type="SMART" id="SM00990"/>
    </source>
</evidence>
<keyword evidence="4 8" id="KW-0479">Metal-binding</keyword>
<feature type="region of interest" description="Disordered" evidence="9">
    <location>
        <begin position="596"/>
        <end position="622"/>
    </location>
</feature>
<dbReference type="GO" id="GO:0008409">
    <property type="term" value="F:5'-3' exonuclease activity"/>
    <property type="evidence" value="ECO:0007669"/>
    <property type="project" value="TreeGrafter"/>
</dbReference>
<dbReference type="Gene3D" id="3.40.1350.10">
    <property type="match status" value="1"/>
</dbReference>
<dbReference type="GO" id="GO:0036297">
    <property type="term" value="P:interstrand cross-link repair"/>
    <property type="evidence" value="ECO:0007669"/>
    <property type="project" value="InterPro"/>
</dbReference>
<evidence type="ECO:0000256" key="3">
    <source>
        <dbReference type="ARBA" id="ARBA00022722"/>
    </source>
</evidence>
<evidence type="ECO:0000256" key="9">
    <source>
        <dbReference type="SAM" id="MobiDB-lite"/>
    </source>
</evidence>
<comment type="function">
    <text evidence="8">Nuclease required for the repair of DNA interstrand cross-links (ICL). Acts as a 5'-3' exonuclease that anchors at a cut end of DNA and cleaves DNA successively at every third nucleotide, allowing to excise an ICL from one strand through flanking incisions.</text>
</comment>
<keyword evidence="5 8" id="KW-0378">Hydrolase</keyword>
<keyword evidence="7 8" id="KW-0464">Manganese</keyword>
<dbReference type="InterPro" id="IPR033315">
    <property type="entry name" value="Fan1-like"/>
</dbReference>
<dbReference type="SMART" id="SM00990">
    <property type="entry name" value="VRR_NUC"/>
    <property type="match status" value="1"/>
</dbReference>
<dbReference type="RefSeq" id="XP_005717990.1">
    <property type="nucleotide sequence ID" value="XM_005717933.1"/>
</dbReference>
<dbReference type="Gramene" id="CDF38121">
    <property type="protein sequence ID" value="CDF38121"/>
    <property type="gene ID" value="CHC_T00006304001"/>
</dbReference>
<evidence type="ECO:0000256" key="1">
    <source>
        <dbReference type="ARBA" id="ARBA00000983"/>
    </source>
</evidence>
<evidence type="ECO:0000256" key="8">
    <source>
        <dbReference type="RuleBase" id="RU365033"/>
    </source>
</evidence>
<comment type="cofactor">
    <cofactor evidence="8">
        <name>Mg(2+)</name>
        <dbReference type="ChEBI" id="CHEBI:18420"/>
    </cofactor>
    <cofactor evidence="8">
        <name>Mn(2+)</name>
        <dbReference type="ChEBI" id="CHEBI:29035"/>
    </cofactor>
</comment>
<dbReference type="EC" id="3.1.4.1" evidence="8"/>
<keyword evidence="8" id="KW-0227">DNA damage</keyword>
<dbReference type="InterPro" id="IPR049126">
    <property type="entry name" value="FAN1-like_TPR"/>
</dbReference>
<gene>
    <name evidence="11" type="ORF">CHC_T00006304001</name>
</gene>
<dbReference type="Pfam" id="PF08774">
    <property type="entry name" value="VRR_NUC"/>
    <property type="match status" value="1"/>
</dbReference>
<dbReference type="GO" id="GO:0046872">
    <property type="term" value="F:metal ion binding"/>
    <property type="evidence" value="ECO:0007669"/>
    <property type="project" value="UniProtKB-KW"/>
</dbReference>
<feature type="region of interest" description="Disordered" evidence="9">
    <location>
        <begin position="802"/>
        <end position="825"/>
    </location>
</feature>
<keyword evidence="12" id="KW-1185">Reference proteome</keyword>
<dbReference type="InterPro" id="IPR049132">
    <property type="entry name" value="FAN1-like_euk"/>
</dbReference>
<dbReference type="GeneID" id="17325702"/>
<dbReference type="PANTHER" id="PTHR15749">
    <property type="entry name" value="FANCONI-ASSOCIATED NUCLEASE 1"/>
    <property type="match status" value="1"/>
</dbReference>
<comment type="similarity">
    <text evidence="2 8">Belongs to the FAN1 family.</text>
</comment>
<dbReference type="KEGG" id="ccp:CHC_T00006304001"/>
<feature type="region of interest" description="Disordered" evidence="9">
    <location>
        <begin position="122"/>
        <end position="153"/>
    </location>
</feature>
<feature type="domain" description="VRR-NUC" evidence="10">
    <location>
        <begin position="936"/>
        <end position="1056"/>
    </location>
</feature>
<comment type="catalytic activity">
    <reaction evidence="1 8">
        <text>Hydrolytically removes 5'-nucleotides successively from the 3'-hydroxy termini of 3'-hydroxy-terminated oligonucleotides.</text>
        <dbReference type="EC" id="3.1.4.1"/>
    </reaction>
</comment>